<accession>A0A839T3Q8</accession>
<proteinExistence type="inferred from homology"/>
<reference evidence="3 4" key="1">
    <citation type="submission" date="2020-08" db="EMBL/GenBank/DDBJ databases">
        <title>Genomic Encyclopedia of Type Strains, Phase III (KMG-III): the genomes of soil and plant-associated and newly described type strains.</title>
        <authorList>
            <person name="Whitman W."/>
        </authorList>
    </citation>
    <scope>NUCLEOTIDE SEQUENCE [LARGE SCALE GENOMIC DNA]</scope>
    <source>
        <strain evidence="3 4">CECT 4462</strain>
    </source>
</reference>
<dbReference type="InterPro" id="IPR004175">
    <property type="entry name" value="RNA_CPDase"/>
</dbReference>
<dbReference type="Proteomes" id="UP000549250">
    <property type="component" value="Unassembled WGS sequence"/>
</dbReference>
<feature type="short sequence motif" description="HXTX 2" evidence="2">
    <location>
        <begin position="124"/>
        <end position="127"/>
    </location>
</feature>
<dbReference type="SUPFAM" id="SSF55144">
    <property type="entry name" value="LigT-like"/>
    <property type="match status" value="1"/>
</dbReference>
<evidence type="ECO:0000313" key="4">
    <source>
        <dbReference type="Proteomes" id="UP000549250"/>
    </source>
</evidence>
<feature type="active site" description="Proton donor" evidence="2">
    <location>
        <position position="42"/>
    </location>
</feature>
<evidence type="ECO:0000256" key="1">
    <source>
        <dbReference type="ARBA" id="ARBA00022801"/>
    </source>
</evidence>
<feature type="active site" description="Proton acceptor" evidence="2">
    <location>
        <position position="124"/>
    </location>
</feature>
<dbReference type="GO" id="GO:0008664">
    <property type="term" value="F:RNA 2',3'-cyclic 3'-phosphodiesterase activity"/>
    <property type="evidence" value="ECO:0007669"/>
    <property type="project" value="UniProtKB-EC"/>
</dbReference>
<dbReference type="RefSeq" id="WP_183167065.1">
    <property type="nucleotide sequence ID" value="NZ_JACHXI010000013.1"/>
</dbReference>
<dbReference type="HAMAP" id="MF_01940">
    <property type="entry name" value="RNA_CPDase"/>
    <property type="match status" value="1"/>
</dbReference>
<evidence type="ECO:0000256" key="2">
    <source>
        <dbReference type="HAMAP-Rule" id="MF_01940"/>
    </source>
</evidence>
<dbReference type="AlphaFoldDB" id="A0A839T3Q8"/>
<comment type="function">
    <text evidence="2">Hydrolyzes RNA 2',3'-cyclic phosphodiester to an RNA 2'-phosphomonoester.</text>
</comment>
<comment type="similarity">
    <text evidence="2">Belongs to the 2H phosphoesterase superfamily. ThpR family.</text>
</comment>
<sequence>MPADPLRLFFALPCPPELSAAMCTWRAALDLPGRPVAKANLHMTLAFLGAQPPEALATLKQLGNALSPASFELRLDRLHIASHGLVWIEPSDAPAPLLELAERLRNSLSAAGIAFDDSKPFRAHVTLLREARGSSLPDTPAFAWPVREFGLYASQITEQGVHYRPLASWPLTG</sequence>
<keyword evidence="4" id="KW-1185">Reference proteome</keyword>
<comment type="caution">
    <text evidence="3">The sequence shown here is derived from an EMBL/GenBank/DDBJ whole genome shotgun (WGS) entry which is preliminary data.</text>
</comment>
<protein>
    <recommendedName>
        <fullName evidence="2">RNA 2',3'-cyclic phosphodiesterase</fullName>
        <shortName evidence="2">RNA 2',3'-CPDase</shortName>
        <ecNumber evidence="2">3.1.4.58</ecNumber>
    </recommendedName>
</protein>
<keyword evidence="3" id="KW-0436">Ligase</keyword>
<gene>
    <name evidence="3" type="ORF">FHR87_002586</name>
</gene>
<dbReference type="Pfam" id="PF13563">
    <property type="entry name" value="2_5_RNA_ligase2"/>
    <property type="match status" value="1"/>
</dbReference>
<evidence type="ECO:0000313" key="3">
    <source>
        <dbReference type="EMBL" id="MBB3104171.1"/>
    </source>
</evidence>
<dbReference type="GO" id="GO:0004113">
    <property type="term" value="F:2',3'-cyclic-nucleotide 3'-phosphodiesterase activity"/>
    <property type="evidence" value="ECO:0007669"/>
    <property type="project" value="InterPro"/>
</dbReference>
<name>A0A839T3Q8_AZOMA</name>
<dbReference type="InterPro" id="IPR009097">
    <property type="entry name" value="Cyclic_Pdiesterase"/>
</dbReference>
<comment type="catalytic activity">
    <reaction evidence="2">
        <text>a 3'-end 2',3'-cyclophospho-ribonucleotide-RNA + H2O = a 3'-end 2'-phospho-ribonucleotide-RNA + H(+)</text>
        <dbReference type="Rhea" id="RHEA:11828"/>
        <dbReference type="Rhea" id="RHEA-COMP:10464"/>
        <dbReference type="Rhea" id="RHEA-COMP:17353"/>
        <dbReference type="ChEBI" id="CHEBI:15377"/>
        <dbReference type="ChEBI" id="CHEBI:15378"/>
        <dbReference type="ChEBI" id="CHEBI:83064"/>
        <dbReference type="ChEBI" id="CHEBI:173113"/>
        <dbReference type="EC" id="3.1.4.58"/>
    </reaction>
</comment>
<dbReference type="EMBL" id="JACHXI010000013">
    <property type="protein sequence ID" value="MBB3104171.1"/>
    <property type="molecule type" value="Genomic_DNA"/>
</dbReference>
<dbReference type="PANTHER" id="PTHR35561:SF1">
    <property type="entry name" value="RNA 2',3'-CYCLIC PHOSPHODIESTERASE"/>
    <property type="match status" value="1"/>
</dbReference>
<keyword evidence="1 2" id="KW-0378">Hydrolase</keyword>
<dbReference type="GO" id="GO:0016874">
    <property type="term" value="F:ligase activity"/>
    <property type="evidence" value="ECO:0007669"/>
    <property type="project" value="UniProtKB-KW"/>
</dbReference>
<dbReference type="NCBIfam" id="TIGR02258">
    <property type="entry name" value="2_5_ligase"/>
    <property type="match status" value="1"/>
</dbReference>
<dbReference type="Gene3D" id="3.90.1140.10">
    <property type="entry name" value="Cyclic phosphodiesterase"/>
    <property type="match status" value="1"/>
</dbReference>
<dbReference type="EC" id="3.1.4.58" evidence="2"/>
<feature type="short sequence motif" description="HXTX 1" evidence="2">
    <location>
        <begin position="42"/>
        <end position="45"/>
    </location>
</feature>
<organism evidence="3 4">
    <name type="scientific">Azomonas macrocytogenes</name>
    <name type="common">Azotobacter macrocytogenes</name>
    <dbReference type="NCBI Taxonomy" id="69962"/>
    <lineage>
        <taxon>Bacteria</taxon>
        <taxon>Pseudomonadati</taxon>
        <taxon>Pseudomonadota</taxon>
        <taxon>Gammaproteobacteria</taxon>
        <taxon>Pseudomonadales</taxon>
        <taxon>Pseudomonadaceae</taxon>
        <taxon>Azomonas</taxon>
    </lineage>
</organism>
<dbReference type="PANTHER" id="PTHR35561">
    <property type="entry name" value="RNA 2',3'-CYCLIC PHOSPHODIESTERASE"/>
    <property type="match status" value="1"/>
</dbReference>